<dbReference type="KEGG" id="pacr:FXN63_23025"/>
<evidence type="ECO:0000259" key="1">
    <source>
        <dbReference type="Pfam" id="PF13946"/>
    </source>
</evidence>
<dbReference type="Gene3D" id="1.10.3130.20">
    <property type="entry name" value="Phycobilisome linker domain"/>
    <property type="match status" value="1"/>
</dbReference>
<dbReference type="InterPro" id="IPR025282">
    <property type="entry name" value="DUF4214"/>
</dbReference>
<dbReference type="InterPro" id="IPR038255">
    <property type="entry name" value="PBS_linker_sf"/>
</dbReference>
<name>A0A5C0B3H1_9BURK</name>
<proteinExistence type="predicted"/>
<organism evidence="2 3">
    <name type="scientific">Pigmentiphaga aceris</name>
    <dbReference type="NCBI Taxonomy" id="1940612"/>
    <lineage>
        <taxon>Bacteria</taxon>
        <taxon>Pseudomonadati</taxon>
        <taxon>Pseudomonadota</taxon>
        <taxon>Betaproteobacteria</taxon>
        <taxon>Burkholderiales</taxon>
        <taxon>Alcaligenaceae</taxon>
        <taxon>Pigmentiphaga</taxon>
    </lineage>
</organism>
<dbReference type="OrthoDB" id="8750466at2"/>
<dbReference type="InterPro" id="IPR011049">
    <property type="entry name" value="Serralysin-like_metalloprot_C"/>
</dbReference>
<evidence type="ECO:0000313" key="2">
    <source>
        <dbReference type="EMBL" id="QEI08386.1"/>
    </source>
</evidence>
<sequence>MAQYDQDLTQEEFQNNINGSDLSTETKSKILELIGTDGTVNVKTWDGLTPATAGDAPAQVLIVSPTILPGSDGTTVLDLPADLLGSVKTWVFDTTENISANFNTIDRVIVGGSGENTFVVNGDHDTTIVGNNKTDTFTTTGGNDRIEAGTGTTTVNTGAGFDIVVAKGSADDYDVTIVDGALVLKSKAGAGVADTTITAKDVNFIEFSNTVGGSLADNKSIAIVGDAASATVVRLYDGLLGRNAESSGAKFWVDAQAKGTSLETIATAFLNSTEFQTAHANLSNEQFVSLLYTQGLQRTDAGAADAEGVKFWVDALNNNVSRAEVAVGIVGSAEATTGTDAHIKIVDGLV</sequence>
<dbReference type="AlphaFoldDB" id="A0A5C0B3H1"/>
<reference evidence="2 3" key="1">
    <citation type="submission" date="2019-08" db="EMBL/GenBank/DDBJ databases">
        <title>Amphibian skin-associated Pigmentiphaga: genome sequence and occurrence across geography and hosts.</title>
        <authorList>
            <person name="Bletz M.C."/>
            <person name="Bunk B."/>
            <person name="Sproeer C."/>
            <person name="Biwer P."/>
            <person name="Reiter S."/>
            <person name="Rabemananjara F.C.E."/>
            <person name="Schulz S."/>
            <person name="Overmann J."/>
            <person name="Vences M."/>
        </authorList>
    </citation>
    <scope>NUCLEOTIDE SEQUENCE [LARGE SCALE GENOMIC DNA]</scope>
    <source>
        <strain evidence="2 3">Mada1488</strain>
    </source>
</reference>
<gene>
    <name evidence="2" type="ORF">FXN63_23025</name>
</gene>
<accession>A0A5C0B3H1</accession>
<dbReference type="EMBL" id="CP043046">
    <property type="protein sequence ID" value="QEI08386.1"/>
    <property type="molecule type" value="Genomic_DNA"/>
</dbReference>
<feature type="domain" description="DUF4214" evidence="1">
    <location>
        <begin position="266"/>
        <end position="336"/>
    </location>
</feature>
<dbReference type="RefSeq" id="WP_148817857.1">
    <property type="nucleotide sequence ID" value="NZ_CP043046.1"/>
</dbReference>
<keyword evidence="3" id="KW-1185">Reference proteome</keyword>
<dbReference type="Proteomes" id="UP000325161">
    <property type="component" value="Chromosome"/>
</dbReference>
<dbReference type="SUPFAM" id="SSF51120">
    <property type="entry name" value="beta-Roll"/>
    <property type="match status" value="1"/>
</dbReference>
<dbReference type="Pfam" id="PF13946">
    <property type="entry name" value="DUF4214"/>
    <property type="match status" value="1"/>
</dbReference>
<evidence type="ECO:0000313" key="3">
    <source>
        <dbReference type="Proteomes" id="UP000325161"/>
    </source>
</evidence>
<protein>
    <submittedName>
        <fullName evidence="2">DUF4214 domain-containing protein</fullName>
    </submittedName>
</protein>